<dbReference type="InterPro" id="IPR036520">
    <property type="entry name" value="UPF0759_sf"/>
</dbReference>
<dbReference type="PANTHER" id="PTHR30348:SF4">
    <property type="entry name" value="DUF72 DOMAIN-CONTAINING PROTEIN"/>
    <property type="match status" value="1"/>
</dbReference>
<dbReference type="Pfam" id="PF01904">
    <property type="entry name" value="DUF72"/>
    <property type="match status" value="1"/>
</dbReference>
<protein>
    <submittedName>
        <fullName evidence="1">Uncharacterized conserved protein YecE, DUF72 family</fullName>
    </submittedName>
</protein>
<proteinExistence type="predicted"/>
<dbReference type="SUPFAM" id="SSF117396">
    <property type="entry name" value="TM1631-like"/>
    <property type="match status" value="1"/>
</dbReference>
<dbReference type="PANTHER" id="PTHR30348">
    <property type="entry name" value="UNCHARACTERIZED PROTEIN YECE"/>
    <property type="match status" value="1"/>
</dbReference>
<gene>
    <name evidence="1" type="ORF">SAMN05192576_3603</name>
</gene>
<sequence>MAGRVRIGISGWTYAGWRGDFYPRGLVQRRELEYAAERMTSIEINGSFYSLQRPTSYAAWRDQTPEDFVFAVKGGRYITHMKKLRDVETTLANFFASGVLALRPKLGPLLWQLPENLPFDADRPLRHALEFRSTSYCTQEAYALLREHDVACVVADTAGRWPHVEERTSDHRYVRLHGDTELYTSGYSDASLDVWAGKCRRWAADGEDVYVYFDNDAKGFAPHDAVRLLERVS</sequence>
<dbReference type="OrthoDB" id="9780310at2"/>
<dbReference type="Proteomes" id="UP000199004">
    <property type="component" value="Unassembled WGS sequence"/>
</dbReference>
<dbReference type="InterPro" id="IPR002763">
    <property type="entry name" value="DUF72"/>
</dbReference>
<dbReference type="STRING" id="1005944.SAMN05192576_3603"/>
<evidence type="ECO:0000313" key="2">
    <source>
        <dbReference type="Proteomes" id="UP000199004"/>
    </source>
</evidence>
<name>A0A1H0HX44_9ACTN</name>
<dbReference type="Gene3D" id="3.20.20.410">
    <property type="entry name" value="Protein of unknown function UPF0759"/>
    <property type="match status" value="1"/>
</dbReference>
<dbReference type="RefSeq" id="WP_091026203.1">
    <property type="nucleotide sequence ID" value="NZ_BKAE01000009.1"/>
</dbReference>
<accession>A0A1H0HX44</accession>
<dbReference type="AlphaFoldDB" id="A0A1H0HX44"/>
<reference evidence="1 2" key="1">
    <citation type="submission" date="2016-10" db="EMBL/GenBank/DDBJ databases">
        <authorList>
            <person name="de Groot N.N."/>
        </authorList>
    </citation>
    <scope>NUCLEOTIDE SEQUENCE [LARGE SCALE GENOMIC DNA]</scope>
    <source>
        <strain evidence="1 2">CGMCC 1.11147</strain>
    </source>
</reference>
<keyword evidence="2" id="KW-1185">Reference proteome</keyword>
<organism evidence="1 2">
    <name type="scientific">Nocardioides szechwanensis</name>
    <dbReference type="NCBI Taxonomy" id="1005944"/>
    <lineage>
        <taxon>Bacteria</taxon>
        <taxon>Bacillati</taxon>
        <taxon>Actinomycetota</taxon>
        <taxon>Actinomycetes</taxon>
        <taxon>Propionibacteriales</taxon>
        <taxon>Nocardioidaceae</taxon>
        <taxon>Nocardioides</taxon>
    </lineage>
</organism>
<dbReference type="EMBL" id="FNIC01000007">
    <property type="protein sequence ID" value="SDO23735.1"/>
    <property type="molecule type" value="Genomic_DNA"/>
</dbReference>
<evidence type="ECO:0000313" key="1">
    <source>
        <dbReference type="EMBL" id="SDO23735.1"/>
    </source>
</evidence>